<keyword evidence="2" id="KW-1185">Reference proteome</keyword>
<dbReference type="Proteomes" id="UP000254968">
    <property type="component" value="Unassembled WGS sequence"/>
</dbReference>
<sequence length="426" mass="48006">MPKVIPILFTNANPLTVAQLKILTKAGSILSSEFGFEVPRLIISPINDAYIQQRIYPRIELNGKTYHRLRFSAKERLALAQATIQDNADEAAIDVEIDIAAFELNHTVLPNSLPKRGYIEHWEMLEYLQCAEIERCQRATIEPTLYILVAGTDLANQRGNWNDLSPAIPCMLATRSTVDNETGELKQQTNLQSPSDYLKRLGYEGTAFNHFQSRVFKYVESPYANLSSTTFAECKPEALNLMGDKAFTKLVSILSNWSKSEVLKENVPQQVETAKTSLALIKKYALEGILGENKNAIIQQIFPGDLKAPALFTKIKSFCAAYFKENIDGLQKINNIFNQDVTDQTQTQDEVVSQLIALAKWKKSDSNFTSFFHHTIRHRLPEVEKFYQILASLNEADSKSWDKVIQELTDLTEASPKAPDLPALIC</sequence>
<gene>
    <name evidence="1" type="ORF">NCTC13315_02251</name>
</gene>
<evidence type="ECO:0000313" key="1">
    <source>
        <dbReference type="EMBL" id="STX29699.1"/>
    </source>
</evidence>
<dbReference type="RefSeq" id="WP_115303372.1">
    <property type="nucleotide sequence ID" value="NZ_CAAAHO010000002.1"/>
</dbReference>
<accession>A0A378I3F2</accession>
<protein>
    <submittedName>
        <fullName evidence="1">Uncharacterized protein</fullName>
    </submittedName>
</protein>
<dbReference type="InterPro" id="IPR014729">
    <property type="entry name" value="Rossmann-like_a/b/a_fold"/>
</dbReference>
<name>A0A378I3F2_9GAMM</name>
<dbReference type="Gene3D" id="3.40.50.620">
    <property type="entry name" value="HUPs"/>
    <property type="match status" value="1"/>
</dbReference>
<proteinExistence type="predicted"/>
<dbReference type="OrthoDB" id="5654326at2"/>
<organism evidence="1 2">
    <name type="scientific">Legionella beliardensis</name>
    <dbReference type="NCBI Taxonomy" id="91822"/>
    <lineage>
        <taxon>Bacteria</taxon>
        <taxon>Pseudomonadati</taxon>
        <taxon>Pseudomonadota</taxon>
        <taxon>Gammaproteobacteria</taxon>
        <taxon>Legionellales</taxon>
        <taxon>Legionellaceae</taxon>
        <taxon>Legionella</taxon>
    </lineage>
</organism>
<evidence type="ECO:0000313" key="2">
    <source>
        <dbReference type="Proteomes" id="UP000254968"/>
    </source>
</evidence>
<dbReference type="EMBL" id="UGNV01000001">
    <property type="protein sequence ID" value="STX29699.1"/>
    <property type="molecule type" value="Genomic_DNA"/>
</dbReference>
<reference evidence="1 2" key="1">
    <citation type="submission" date="2018-06" db="EMBL/GenBank/DDBJ databases">
        <authorList>
            <consortium name="Pathogen Informatics"/>
            <person name="Doyle S."/>
        </authorList>
    </citation>
    <scope>NUCLEOTIDE SEQUENCE [LARGE SCALE GENOMIC DNA]</scope>
    <source>
        <strain evidence="1 2">NCTC13315</strain>
    </source>
</reference>
<dbReference type="AlphaFoldDB" id="A0A378I3F2"/>